<proteinExistence type="predicted"/>
<protein>
    <submittedName>
        <fullName evidence="2">Transporter</fullName>
    </submittedName>
</protein>
<evidence type="ECO:0000256" key="1">
    <source>
        <dbReference type="SAM" id="Phobius"/>
    </source>
</evidence>
<evidence type="ECO:0000313" key="3">
    <source>
        <dbReference type="Proteomes" id="UP001198893"/>
    </source>
</evidence>
<organism evidence="2 3">
    <name type="scientific">Roseburia amylophila</name>
    <dbReference type="NCBI Taxonomy" id="2981794"/>
    <lineage>
        <taxon>Bacteria</taxon>
        <taxon>Bacillati</taxon>
        <taxon>Bacillota</taxon>
        <taxon>Clostridia</taxon>
        <taxon>Lachnospirales</taxon>
        <taxon>Lachnospiraceae</taxon>
        <taxon>Roseburia</taxon>
    </lineage>
</organism>
<reference evidence="2" key="1">
    <citation type="submission" date="2021-10" db="EMBL/GenBank/DDBJ databases">
        <title>Anaerobic single-cell dispensing facilitates the cultivation of human gut bacteria.</title>
        <authorList>
            <person name="Afrizal A."/>
        </authorList>
    </citation>
    <scope>NUCLEOTIDE SEQUENCE</scope>
    <source>
        <strain evidence="2">CLA-AA-H204</strain>
    </source>
</reference>
<feature type="transmembrane region" description="Helical" evidence="1">
    <location>
        <begin position="96"/>
        <end position="114"/>
    </location>
</feature>
<comment type="caution">
    <text evidence="2">The sequence shown here is derived from an EMBL/GenBank/DDBJ whole genome shotgun (WGS) entry which is preliminary data.</text>
</comment>
<keyword evidence="1" id="KW-0812">Transmembrane</keyword>
<sequence>MSKVEGKKKWILLILLQLVIMIYTLSGVAAKFAAGYEFLSRGFILCYGVEICILGLYAIFWQQIIKRVDLSVAYANRSIAILWSMIWAALIFGEHISVQNIIGVLLVIAGTMIVNKEG</sequence>
<dbReference type="AlphaFoldDB" id="A0AAW4WFM1"/>
<dbReference type="EMBL" id="JAJEQW010000011">
    <property type="protein sequence ID" value="MCC2242758.1"/>
    <property type="molecule type" value="Genomic_DNA"/>
</dbReference>
<name>A0AAW4WFM1_9FIRM</name>
<keyword evidence="1" id="KW-1133">Transmembrane helix</keyword>
<dbReference type="SUPFAM" id="SSF103481">
    <property type="entry name" value="Multidrug resistance efflux transporter EmrE"/>
    <property type="match status" value="1"/>
</dbReference>
<dbReference type="InterPro" id="IPR037185">
    <property type="entry name" value="EmrE-like"/>
</dbReference>
<evidence type="ECO:0000313" key="2">
    <source>
        <dbReference type="EMBL" id="MCC2242758.1"/>
    </source>
</evidence>
<gene>
    <name evidence="2" type="ORF">LKD47_10660</name>
</gene>
<dbReference type="RefSeq" id="WP_227710445.1">
    <property type="nucleotide sequence ID" value="NZ_JAJEQW010000011.1"/>
</dbReference>
<accession>A0AAW4WFM1</accession>
<dbReference type="Proteomes" id="UP001198893">
    <property type="component" value="Unassembled WGS sequence"/>
</dbReference>
<dbReference type="Gene3D" id="1.10.3730.20">
    <property type="match status" value="1"/>
</dbReference>
<feature type="transmembrane region" description="Helical" evidence="1">
    <location>
        <begin position="72"/>
        <end position="90"/>
    </location>
</feature>
<keyword evidence="1" id="KW-0472">Membrane</keyword>
<feature type="transmembrane region" description="Helical" evidence="1">
    <location>
        <begin position="12"/>
        <end position="32"/>
    </location>
</feature>
<feature type="transmembrane region" description="Helical" evidence="1">
    <location>
        <begin position="38"/>
        <end position="60"/>
    </location>
</feature>